<dbReference type="Proteomes" id="UP001597158">
    <property type="component" value="Unassembled WGS sequence"/>
</dbReference>
<accession>A0ABW3WDP9</accession>
<dbReference type="Gene3D" id="6.10.280.50">
    <property type="match status" value="1"/>
</dbReference>
<dbReference type="InterPro" id="IPR038444">
    <property type="entry name" value="DUF465_sf"/>
</dbReference>
<gene>
    <name evidence="1" type="ORF">ACFQ4M_11055</name>
</gene>
<evidence type="ECO:0000313" key="2">
    <source>
        <dbReference type="Proteomes" id="UP001597158"/>
    </source>
</evidence>
<organism evidence="1 2">
    <name type="scientific">Thauera mechernichensis</name>
    <dbReference type="NCBI Taxonomy" id="82788"/>
    <lineage>
        <taxon>Bacteria</taxon>
        <taxon>Pseudomonadati</taxon>
        <taxon>Pseudomonadota</taxon>
        <taxon>Betaproteobacteria</taxon>
        <taxon>Rhodocyclales</taxon>
        <taxon>Zoogloeaceae</taxon>
        <taxon>Thauera</taxon>
    </lineage>
</organism>
<dbReference type="EMBL" id="JBHTMC010000024">
    <property type="protein sequence ID" value="MFD1264122.1"/>
    <property type="molecule type" value="Genomic_DNA"/>
</dbReference>
<comment type="caution">
    <text evidence="1">The sequence shown here is derived from an EMBL/GenBank/DDBJ whole genome shotgun (WGS) entry which is preliminary data.</text>
</comment>
<keyword evidence="2" id="KW-1185">Reference proteome</keyword>
<reference evidence="2" key="1">
    <citation type="journal article" date="2019" name="Int. J. Syst. Evol. Microbiol.">
        <title>The Global Catalogue of Microorganisms (GCM) 10K type strain sequencing project: providing services to taxonomists for standard genome sequencing and annotation.</title>
        <authorList>
            <consortium name="The Broad Institute Genomics Platform"/>
            <consortium name="The Broad Institute Genome Sequencing Center for Infectious Disease"/>
            <person name="Wu L."/>
            <person name="Ma J."/>
        </authorList>
    </citation>
    <scope>NUCLEOTIDE SEQUENCE [LARGE SCALE GENOMIC DNA]</scope>
    <source>
        <strain evidence="2">CCUG 48884</strain>
    </source>
</reference>
<dbReference type="InterPro" id="IPR007420">
    <property type="entry name" value="DUF465"/>
</dbReference>
<name>A0ABW3WDP9_9RHOO</name>
<dbReference type="Pfam" id="PF04325">
    <property type="entry name" value="DUF465"/>
    <property type="match status" value="1"/>
</dbReference>
<proteinExistence type="predicted"/>
<evidence type="ECO:0000313" key="1">
    <source>
        <dbReference type="EMBL" id="MFD1264122.1"/>
    </source>
</evidence>
<protein>
    <submittedName>
        <fullName evidence="1">YdcH family protein</fullName>
    </submittedName>
</protein>
<dbReference type="RefSeq" id="WP_002936987.1">
    <property type="nucleotide sequence ID" value="NZ_JARQZE010000002.1"/>
</dbReference>
<sequence length="77" mass="9413">MFPEHRELITELKTSDRHFLNLFDRHNELDQRIKNFEMHLEHRTHEEIEVLKKEKLRLKDQIYAILTRSTAARETTA</sequence>